<sequence>METVVPTLELDCVVSVVNLAGVTVVALSPIPARVHKVKETIEEQTGVPCGLQVLLLGTRALRNEEPLGSDGRFELVLVVDESPMWHWDVDGNPGRLHLVGDAGHLTAPLLGTDYVNVVTQEPLRDGVHFFEFVVHRLCDEQWCGIVDGNEQAGVCGIPFGCFYYFNARGVGQRRSNGDDWEGVRPVTDGDVIGMALDMDSHRVAFAVNGELEFVTDVPGHGPIYCMTTVDEPEDHIELRKPPVCEAPPPLIHGLRADA</sequence>
<evidence type="ECO:0000313" key="1">
    <source>
        <dbReference type="EMBL" id="CAD8839411.1"/>
    </source>
</evidence>
<dbReference type="InterPro" id="IPR029071">
    <property type="entry name" value="Ubiquitin-like_domsf"/>
</dbReference>
<name>A0A7S1F2S2_NOCSC</name>
<dbReference type="CDD" id="cd11709">
    <property type="entry name" value="SPRY"/>
    <property type="match status" value="1"/>
</dbReference>
<reference evidence="1" key="1">
    <citation type="submission" date="2021-01" db="EMBL/GenBank/DDBJ databases">
        <authorList>
            <person name="Corre E."/>
            <person name="Pelletier E."/>
            <person name="Niang G."/>
            <person name="Scheremetjew M."/>
            <person name="Finn R."/>
            <person name="Kale V."/>
            <person name="Holt S."/>
            <person name="Cochrane G."/>
            <person name="Meng A."/>
            <person name="Brown T."/>
            <person name="Cohen L."/>
        </authorList>
    </citation>
    <scope>NUCLEOTIDE SEQUENCE</scope>
</reference>
<protein>
    <recommendedName>
        <fullName evidence="2">B30.2/SPRY domain-containing protein</fullName>
    </recommendedName>
</protein>
<organism evidence="1">
    <name type="scientific">Noctiluca scintillans</name>
    <name type="common">Sea sparkle</name>
    <name type="synonym">Red tide dinoflagellate</name>
    <dbReference type="NCBI Taxonomy" id="2966"/>
    <lineage>
        <taxon>Eukaryota</taxon>
        <taxon>Sar</taxon>
        <taxon>Alveolata</taxon>
        <taxon>Dinophyceae</taxon>
        <taxon>Noctilucales</taxon>
        <taxon>Noctilucaceae</taxon>
        <taxon>Noctiluca</taxon>
    </lineage>
</organism>
<dbReference type="CDD" id="cd17039">
    <property type="entry name" value="Ubl_ubiquitin_like"/>
    <property type="match status" value="1"/>
</dbReference>
<dbReference type="EMBL" id="HBFQ01019620">
    <property type="protein sequence ID" value="CAD8839411.1"/>
    <property type="molecule type" value="Transcribed_RNA"/>
</dbReference>
<dbReference type="SUPFAM" id="SSF54236">
    <property type="entry name" value="Ubiquitin-like"/>
    <property type="match status" value="1"/>
</dbReference>
<dbReference type="InterPro" id="IPR013320">
    <property type="entry name" value="ConA-like_dom_sf"/>
</dbReference>
<proteinExistence type="predicted"/>
<evidence type="ECO:0008006" key="2">
    <source>
        <dbReference type="Google" id="ProtNLM"/>
    </source>
</evidence>
<accession>A0A7S1F2S2</accession>
<dbReference type="InterPro" id="IPR043136">
    <property type="entry name" value="B30.2/SPRY_sf"/>
</dbReference>
<dbReference type="SUPFAM" id="SSF49899">
    <property type="entry name" value="Concanavalin A-like lectins/glucanases"/>
    <property type="match status" value="1"/>
</dbReference>
<gene>
    <name evidence="1" type="ORF">NSCI0253_LOCUS13759</name>
</gene>
<dbReference type="AlphaFoldDB" id="A0A7S1F2S2"/>
<dbReference type="Gene3D" id="2.60.120.920">
    <property type="match status" value="1"/>
</dbReference>